<evidence type="ECO:0000256" key="1">
    <source>
        <dbReference type="SAM" id="SignalP"/>
    </source>
</evidence>
<feature type="signal peptide" evidence="1">
    <location>
        <begin position="1"/>
        <end position="22"/>
    </location>
</feature>
<evidence type="ECO:0000313" key="2">
    <source>
        <dbReference type="EMBL" id="OGG15434.1"/>
    </source>
</evidence>
<evidence type="ECO:0000313" key="3">
    <source>
        <dbReference type="Proteomes" id="UP000177416"/>
    </source>
</evidence>
<dbReference type="Proteomes" id="UP000177416">
    <property type="component" value="Unassembled WGS sequence"/>
</dbReference>
<dbReference type="EMBL" id="MFJJ01000002">
    <property type="protein sequence ID" value="OGG15434.1"/>
    <property type="molecule type" value="Genomic_DNA"/>
</dbReference>
<proteinExistence type="predicted"/>
<organism evidence="2 3">
    <name type="scientific">Candidatus Gottesmanbacteria bacterium RIFCSPHIGHO2_01_FULL_46_14</name>
    <dbReference type="NCBI Taxonomy" id="1798380"/>
    <lineage>
        <taxon>Bacteria</taxon>
        <taxon>Candidatus Gottesmaniibacteriota</taxon>
    </lineage>
</organism>
<feature type="chain" id="PRO_5009522900" evidence="1">
    <location>
        <begin position="23"/>
        <end position="139"/>
    </location>
</feature>
<dbReference type="AlphaFoldDB" id="A0A1F5ZSV9"/>
<comment type="caution">
    <text evidence="2">The sequence shown here is derived from an EMBL/GenBank/DDBJ whole genome shotgun (WGS) entry which is preliminary data.</text>
</comment>
<keyword evidence="1" id="KW-0732">Signal</keyword>
<reference evidence="2 3" key="1">
    <citation type="journal article" date="2016" name="Nat. Commun.">
        <title>Thousands of microbial genomes shed light on interconnected biogeochemical processes in an aquifer system.</title>
        <authorList>
            <person name="Anantharaman K."/>
            <person name="Brown C.T."/>
            <person name="Hug L.A."/>
            <person name="Sharon I."/>
            <person name="Castelle C.J."/>
            <person name="Probst A.J."/>
            <person name="Thomas B.C."/>
            <person name="Singh A."/>
            <person name="Wilkins M.J."/>
            <person name="Karaoz U."/>
            <person name="Brodie E.L."/>
            <person name="Williams K.H."/>
            <person name="Hubbard S.S."/>
            <person name="Banfield J.F."/>
        </authorList>
    </citation>
    <scope>NUCLEOTIDE SEQUENCE [LARGE SCALE GENOMIC DNA]</scope>
</reference>
<gene>
    <name evidence="2" type="ORF">A2875_02385</name>
</gene>
<protein>
    <submittedName>
        <fullName evidence="2">Uncharacterized protein</fullName>
    </submittedName>
</protein>
<accession>A0A1F5ZSV9</accession>
<sequence>MKRYIILFVLFLMVSTASEVYAAKARVPKTGAGGGGRTVGGSYSTARLSRGTNSVVVSFINLANVSKASYMLSYTGGGIAQGVVGSITPVGAIDSRDLYFGTCSHGVCTPHYNIKNARLVVTTYLKSGAKNVKLYRIKY</sequence>
<name>A0A1F5ZSV9_9BACT</name>